<comment type="caution">
    <text evidence="3">The sequence shown here is derived from an EMBL/GenBank/DDBJ whole genome shotgun (WGS) entry which is preliminary data.</text>
</comment>
<comment type="similarity">
    <text evidence="1">Belongs to the glycosyl hydrolase 16 family.</text>
</comment>
<dbReference type="Gene3D" id="2.60.120.200">
    <property type="match status" value="1"/>
</dbReference>
<dbReference type="InterPro" id="IPR050546">
    <property type="entry name" value="Glycosyl_Hydrlase_16"/>
</dbReference>
<dbReference type="InterPro" id="IPR000757">
    <property type="entry name" value="Beta-glucanase-like"/>
</dbReference>
<dbReference type="GO" id="GO:0004553">
    <property type="term" value="F:hydrolase activity, hydrolyzing O-glycosyl compounds"/>
    <property type="evidence" value="ECO:0007669"/>
    <property type="project" value="InterPro"/>
</dbReference>
<evidence type="ECO:0000313" key="3">
    <source>
        <dbReference type="EMBL" id="KAK3767430.1"/>
    </source>
</evidence>
<evidence type="ECO:0000256" key="1">
    <source>
        <dbReference type="ARBA" id="ARBA00006865"/>
    </source>
</evidence>
<dbReference type="InterPro" id="IPR013320">
    <property type="entry name" value="ConA-like_dom_sf"/>
</dbReference>
<reference evidence="3" key="1">
    <citation type="journal article" date="2023" name="G3 (Bethesda)">
        <title>A reference genome for the long-term kleptoplast-retaining sea slug Elysia crispata morphotype clarki.</title>
        <authorList>
            <person name="Eastman K.E."/>
            <person name="Pendleton A.L."/>
            <person name="Shaikh M.A."/>
            <person name="Suttiyut T."/>
            <person name="Ogas R."/>
            <person name="Tomko P."/>
            <person name="Gavelis G."/>
            <person name="Widhalm J.R."/>
            <person name="Wisecaver J.H."/>
        </authorList>
    </citation>
    <scope>NUCLEOTIDE SEQUENCE</scope>
    <source>
        <strain evidence="3">ECLA1</strain>
    </source>
</reference>
<dbReference type="PANTHER" id="PTHR10963">
    <property type="entry name" value="GLYCOSYL HYDROLASE-RELATED"/>
    <property type="match status" value="1"/>
</dbReference>
<dbReference type="GO" id="GO:0005975">
    <property type="term" value="P:carbohydrate metabolic process"/>
    <property type="evidence" value="ECO:0007669"/>
    <property type="project" value="InterPro"/>
</dbReference>
<dbReference type="Proteomes" id="UP001283361">
    <property type="component" value="Unassembled WGS sequence"/>
</dbReference>
<protein>
    <recommendedName>
        <fullName evidence="2">GH16 domain-containing protein</fullName>
    </recommendedName>
</protein>
<dbReference type="PROSITE" id="PS51762">
    <property type="entry name" value="GH16_2"/>
    <property type="match status" value="1"/>
</dbReference>
<sequence length="614" mass="69119">MRIAYLPPVQTSAKQQAFPKMPHRVTPPARIYTPCEDETVSNSTDRHKTSYTIKTQNFNSAVGHWSWATDSDDLHSGAAHCAASCYSDGFRSIEEMWSKKIVPIHQKHERLISWRLSGPPNLLPVFRGWRRRSLPARLGRHRAGLTDRQTDKLEPGPWLELLMMASPGWWGILSGVVWAAVLPSADTEVTPVVHIRYAPPLLELLLPSFDKTIESVDFRYGLNGLVSQEFSSPANFSATQGWIFTDSSGTTGSEEMVWAYAVIYDVVGKPVKETWRTSAYAAMPRSVSCLPNQRIPGAVLFRDDFNSLEYSKWHPLVGVIGYRGGFQAFVPDDRVNFVLNGKLHIKPMLTTDHPGFSEQSMTSGKMDLFALYGKCHMTWSRGGCVREGKDGFLPPVMSGRLHNVAALRYGILEVRAKLPLGDWLWPAIWLRPRNSPYKGGWPRAGEIDLMESRGNRGSWDVGMVRSAIHWGISGGDRKTVAGRKQGKNWHSQFHIYKMVWTPDYIATYVDSEQIMYLEAGTSMYERGHFRGSNIWASGDKMAPFDQEFYLIMNVAVGGIGGTFTDSRSFSPSKPWRNSSPTAAKDFWDARSDWLASWNGNDAALVVDWVQFRNL</sequence>
<proteinExistence type="inferred from homology"/>
<dbReference type="SUPFAM" id="SSF49899">
    <property type="entry name" value="Concanavalin A-like lectins/glucanases"/>
    <property type="match status" value="1"/>
</dbReference>
<evidence type="ECO:0000313" key="4">
    <source>
        <dbReference type="Proteomes" id="UP001283361"/>
    </source>
</evidence>
<accession>A0AAE1DEY8</accession>
<organism evidence="3 4">
    <name type="scientific">Elysia crispata</name>
    <name type="common">lettuce slug</name>
    <dbReference type="NCBI Taxonomy" id="231223"/>
    <lineage>
        <taxon>Eukaryota</taxon>
        <taxon>Metazoa</taxon>
        <taxon>Spiralia</taxon>
        <taxon>Lophotrochozoa</taxon>
        <taxon>Mollusca</taxon>
        <taxon>Gastropoda</taxon>
        <taxon>Heterobranchia</taxon>
        <taxon>Euthyneura</taxon>
        <taxon>Panpulmonata</taxon>
        <taxon>Sacoglossa</taxon>
        <taxon>Placobranchoidea</taxon>
        <taxon>Plakobranchidae</taxon>
        <taxon>Elysia</taxon>
    </lineage>
</organism>
<dbReference type="EMBL" id="JAWDGP010004149">
    <property type="protein sequence ID" value="KAK3767430.1"/>
    <property type="molecule type" value="Genomic_DNA"/>
</dbReference>
<name>A0AAE1DEY8_9GAST</name>
<dbReference type="AlphaFoldDB" id="A0AAE1DEY8"/>
<keyword evidence="4" id="KW-1185">Reference proteome</keyword>
<feature type="domain" description="GH16" evidence="2">
    <location>
        <begin position="278"/>
        <end position="614"/>
    </location>
</feature>
<gene>
    <name evidence="3" type="ORF">RRG08_032105</name>
</gene>
<dbReference type="PANTHER" id="PTHR10963:SF55">
    <property type="entry name" value="GLYCOSIDE HYDROLASE FAMILY 16 PROTEIN"/>
    <property type="match status" value="1"/>
</dbReference>
<evidence type="ECO:0000259" key="2">
    <source>
        <dbReference type="PROSITE" id="PS51762"/>
    </source>
</evidence>
<dbReference type="Pfam" id="PF00722">
    <property type="entry name" value="Glyco_hydro_16"/>
    <property type="match status" value="1"/>
</dbReference>